<evidence type="ECO:0000259" key="1">
    <source>
        <dbReference type="PROSITE" id="PS51411"/>
    </source>
</evidence>
<dbReference type="Proteomes" id="UP000192343">
    <property type="component" value="Unassembled WGS sequence"/>
</dbReference>
<dbReference type="PANTHER" id="PTHR43830:SF3">
    <property type="entry name" value="PROTEIN PSP1"/>
    <property type="match status" value="1"/>
</dbReference>
<organism evidence="2 3">
    <name type="scientific">Marispirochaeta aestuarii</name>
    <dbReference type="NCBI Taxonomy" id="1963862"/>
    <lineage>
        <taxon>Bacteria</taxon>
        <taxon>Pseudomonadati</taxon>
        <taxon>Spirochaetota</taxon>
        <taxon>Spirochaetia</taxon>
        <taxon>Spirochaetales</taxon>
        <taxon>Spirochaetaceae</taxon>
        <taxon>Marispirochaeta</taxon>
    </lineage>
</organism>
<sequence length="297" mass="33748">MIPIRGLFMENNQELNKDSCCYRIKVVHSSETHLALFPKDDPLVKGDMLIVDSRYGKDLALVLGNSCCCQKAGDKGEMINIVRRANDSDMKRHEENLEREREALQVCREKVDARGLDMKLVSAHYLDEESKLLFFFTAEARVDFRELVKDLVAVFKTRIELRQIGVRDESRVLGGIGVCGRVLCCNGITDKLNPVSIKMAKEQNLSLNSMKISGPCGRLLCCLSYEYDFYREEKRSFPPEGARIPFNGLTYKVAEVNVLSKTVKLHSSEGGVTDVPVTSFERDGETRKWRILRIDED</sequence>
<gene>
    <name evidence="2" type="ORF">B4O97_00475</name>
</gene>
<dbReference type="STRING" id="1963862.B4O97_00475"/>
<name>A0A1Y1S3M3_9SPIO</name>
<dbReference type="PANTHER" id="PTHR43830">
    <property type="entry name" value="PROTEIN PSP1"/>
    <property type="match status" value="1"/>
</dbReference>
<keyword evidence="3" id="KW-1185">Reference proteome</keyword>
<protein>
    <recommendedName>
        <fullName evidence="1">PSP1 C-terminal domain-containing protein</fullName>
    </recommendedName>
</protein>
<proteinExistence type="predicted"/>
<dbReference type="AlphaFoldDB" id="A0A1Y1S3M3"/>
<dbReference type="InterPro" id="IPR047767">
    <property type="entry name" value="PSP1-like"/>
</dbReference>
<evidence type="ECO:0000313" key="2">
    <source>
        <dbReference type="EMBL" id="ORC38265.1"/>
    </source>
</evidence>
<dbReference type="PROSITE" id="PS51411">
    <property type="entry name" value="PSP1_C"/>
    <property type="match status" value="1"/>
</dbReference>
<dbReference type="NCBIfam" id="NF041131">
    <property type="entry name" value="RicT_YaaT_fam"/>
    <property type="match status" value="1"/>
</dbReference>
<feature type="domain" description="PSP1 C-terminal" evidence="1">
    <location>
        <begin position="79"/>
        <end position="164"/>
    </location>
</feature>
<dbReference type="EMBL" id="MWQY01000001">
    <property type="protein sequence ID" value="ORC38265.1"/>
    <property type="molecule type" value="Genomic_DNA"/>
</dbReference>
<accession>A0A1Y1S3M3</accession>
<dbReference type="Pfam" id="PF04468">
    <property type="entry name" value="PSP1"/>
    <property type="match status" value="1"/>
</dbReference>
<comment type="caution">
    <text evidence="2">The sequence shown here is derived from an EMBL/GenBank/DDBJ whole genome shotgun (WGS) entry which is preliminary data.</text>
</comment>
<reference evidence="2 3" key="1">
    <citation type="submission" date="2017-03" db="EMBL/GenBank/DDBJ databases">
        <title>Draft Genome sequence of Marispirochaeta sp. strain JC444.</title>
        <authorList>
            <person name="Shivani Y."/>
            <person name="Subhash Y."/>
            <person name="Sasikala C."/>
            <person name="Ramana C."/>
        </authorList>
    </citation>
    <scope>NUCLEOTIDE SEQUENCE [LARGE SCALE GENOMIC DNA]</scope>
    <source>
        <strain evidence="2 3">JC444</strain>
    </source>
</reference>
<evidence type="ECO:0000313" key="3">
    <source>
        <dbReference type="Proteomes" id="UP000192343"/>
    </source>
</evidence>
<dbReference type="OrthoDB" id="9779344at2"/>
<dbReference type="GO" id="GO:0005737">
    <property type="term" value="C:cytoplasm"/>
    <property type="evidence" value="ECO:0007669"/>
    <property type="project" value="TreeGrafter"/>
</dbReference>
<dbReference type="InterPro" id="IPR007557">
    <property type="entry name" value="PSP1_C"/>
</dbReference>